<dbReference type="InterPro" id="IPR009057">
    <property type="entry name" value="Homeodomain-like_sf"/>
</dbReference>
<feature type="domain" description="HTH tetR-type" evidence="2">
    <location>
        <begin position="20"/>
        <end position="80"/>
    </location>
</feature>
<evidence type="ECO:0000313" key="4">
    <source>
        <dbReference type="EMBL" id="QDL89727.1"/>
    </source>
</evidence>
<evidence type="ECO:0000259" key="2">
    <source>
        <dbReference type="PROSITE" id="PS50977"/>
    </source>
</evidence>
<dbReference type="Gene3D" id="1.10.357.10">
    <property type="entry name" value="Tetracycline Repressor, domain 2"/>
    <property type="match status" value="1"/>
</dbReference>
<accession>A0A515HJX4</accession>
<sequence length="205" mass="22683">MHGMVSTRQYRGNSGEDRRLERRVRLIDAARNVFAAKGFHASTVKSLCEAAGLTERYFYESFHSTEALFIAMHKQTSEHILDVLAAAIDACRGDADQKVRALLRAYFLDIQADPASARLFAVEAGFISPAAKEVCASWRQSFGLTLERVWGVSQHNSALRSAVVRSLLAMGADWMESGFSTPVEQLVDAGTSLALVLRQHQRKPI</sequence>
<dbReference type="PANTHER" id="PTHR30055">
    <property type="entry name" value="HTH-TYPE TRANSCRIPTIONAL REGULATOR RUTR"/>
    <property type="match status" value="1"/>
</dbReference>
<dbReference type="InterPro" id="IPR001647">
    <property type="entry name" value="HTH_TetR"/>
</dbReference>
<keyword evidence="4" id="KW-0614">Plasmid</keyword>
<evidence type="ECO:0000313" key="3">
    <source>
        <dbReference type="EMBL" id="QDL89714.1"/>
    </source>
</evidence>
<organism evidence="4">
    <name type="scientific">Sym plasmid</name>
    <dbReference type="NCBI Taxonomy" id="28430"/>
    <lineage>
        <taxon>other sequences</taxon>
        <taxon>plasmids</taxon>
    </lineage>
</organism>
<dbReference type="InterPro" id="IPR050109">
    <property type="entry name" value="HTH-type_TetR-like_transc_reg"/>
</dbReference>
<keyword evidence="1" id="KW-0238">DNA-binding</keyword>
<gene>
    <name evidence="4" type="primary">rutR_2</name>
    <name evidence="3" type="synonym">rutR_1</name>
    <name evidence="3" type="ORF">pTT25_00030</name>
    <name evidence="4" type="ORF">pTT25_00043</name>
</gene>
<dbReference type="GO" id="GO:0000976">
    <property type="term" value="F:transcription cis-regulatory region binding"/>
    <property type="evidence" value="ECO:0007669"/>
    <property type="project" value="TreeGrafter"/>
</dbReference>
<name>A0A515HJX4_9ZZZZ</name>
<dbReference type="PRINTS" id="PR00455">
    <property type="entry name" value="HTHTETR"/>
</dbReference>
<dbReference type="EMBL" id="MH392243">
    <property type="protein sequence ID" value="QDL89727.1"/>
    <property type="molecule type" value="Genomic_DNA"/>
</dbReference>
<reference evidence="4" key="1">
    <citation type="submission" date="2018-05" db="EMBL/GenBank/DDBJ databases">
        <title>Plant species dependent abundance and diversity of IncP-1 plasmids in the rhizosphere - sequence analysis provides new insights into the role as efficient and dynamic means for rapid bacterial adaptation.</title>
        <authorList>
            <person name="Nour E."/>
            <person name="Shintani M."/>
            <person name="Elsayed T."/>
            <person name="Blau K."/>
            <person name="Jechalke S."/>
            <person name="Sproeer C."/>
            <person name="Bunk B."/>
            <person name="Overmann J."/>
            <person name="Smalla K."/>
        </authorList>
    </citation>
    <scope>NUCLEOTIDE SEQUENCE</scope>
    <source>
        <plasmid evidence="4">pTT25</plasmid>
    </source>
</reference>
<dbReference type="GO" id="GO:0003700">
    <property type="term" value="F:DNA-binding transcription factor activity"/>
    <property type="evidence" value="ECO:0007669"/>
    <property type="project" value="TreeGrafter"/>
</dbReference>
<dbReference type="PANTHER" id="PTHR30055:SF226">
    <property type="entry name" value="HTH-TYPE TRANSCRIPTIONAL REGULATOR PKSA"/>
    <property type="match status" value="1"/>
</dbReference>
<dbReference type="PROSITE" id="PS50977">
    <property type="entry name" value="HTH_TETR_2"/>
    <property type="match status" value="1"/>
</dbReference>
<dbReference type="EMBL" id="MH392243">
    <property type="protein sequence ID" value="QDL89714.1"/>
    <property type="molecule type" value="Genomic_DNA"/>
</dbReference>
<geneLocation type="plasmid" evidence="4">
    <name>pTT25</name>
</geneLocation>
<dbReference type="SUPFAM" id="SSF46689">
    <property type="entry name" value="Homeodomain-like"/>
    <property type="match status" value="1"/>
</dbReference>
<dbReference type="Pfam" id="PF00440">
    <property type="entry name" value="TetR_N"/>
    <property type="match status" value="1"/>
</dbReference>
<evidence type="ECO:0000256" key="1">
    <source>
        <dbReference type="ARBA" id="ARBA00023125"/>
    </source>
</evidence>
<proteinExistence type="predicted"/>
<protein>
    <submittedName>
        <fullName evidence="4">Rut operon repressor</fullName>
    </submittedName>
</protein>
<dbReference type="AlphaFoldDB" id="A0A515HJX4"/>